<keyword evidence="4" id="KW-1185">Reference proteome</keyword>
<reference evidence="3" key="1">
    <citation type="submission" date="2022-12" db="EMBL/GenBank/DDBJ databases">
        <title>Peptostreptococcus.</title>
        <authorList>
            <person name="Lee S.H."/>
        </authorList>
    </citation>
    <scope>NUCLEOTIDE SEQUENCE</scope>
    <source>
        <strain evidence="3">CBA3647</strain>
    </source>
</reference>
<dbReference type="InterPro" id="IPR028098">
    <property type="entry name" value="Glyco_trans_4-like_N"/>
</dbReference>
<dbReference type="EMBL" id="CP114052">
    <property type="protein sequence ID" value="WAW14157.1"/>
    <property type="molecule type" value="Genomic_DNA"/>
</dbReference>
<dbReference type="Gene3D" id="3.40.50.2000">
    <property type="entry name" value="Glycogen Phosphorylase B"/>
    <property type="match status" value="2"/>
</dbReference>
<evidence type="ECO:0000313" key="4">
    <source>
        <dbReference type="Proteomes" id="UP001164187"/>
    </source>
</evidence>
<dbReference type="PANTHER" id="PTHR12526">
    <property type="entry name" value="GLYCOSYLTRANSFERASE"/>
    <property type="match status" value="1"/>
</dbReference>
<gene>
    <name evidence="3" type="ORF">O0R46_05990</name>
</gene>
<feature type="domain" description="Glycosyl transferase family 1" evidence="1">
    <location>
        <begin position="201"/>
        <end position="360"/>
    </location>
</feature>
<dbReference type="EC" id="2.4.-.-" evidence="3"/>
<organism evidence="3 4">
    <name type="scientific">Peptostreptococcus equinus</name>
    <dbReference type="NCBI Taxonomy" id="3003601"/>
    <lineage>
        <taxon>Bacteria</taxon>
        <taxon>Bacillati</taxon>
        <taxon>Bacillota</taxon>
        <taxon>Clostridia</taxon>
        <taxon>Peptostreptococcales</taxon>
        <taxon>Peptostreptococcaceae</taxon>
        <taxon>Peptostreptococcus</taxon>
    </lineage>
</organism>
<protein>
    <submittedName>
        <fullName evidence="3">Glycosyltransferase</fullName>
        <ecNumber evidence="3">2.4.-.-</ecNumber>
    </submittedName>
</protein>
<dbReference type="Proteomes" id="UP001164187">
    <property type="component" value="Chromosome"/>
</dbReference>
<evidence type="ECO:0000313" key="3">
    <source>
        <dbReference type="EMBL" id="WAW14157.1"/>
    </source>
</evidence>
<evidence type="ECO:0000259" key="1">
    <source>
        <dbReference type="Pfam" id="PF00534"/>
    </source>
</evidence>
<keyword evidence="3" id="KW-0808">Transferase</keyword>
<sequence>MAGYVFISNSTKPTEFEQNNRERVLLSNVSRPCIKAATEMGYDVIFGTNRAEPDKLECEMSIAMYDSHTYRNIFAIKDNLIAYKNLKQVLKNNNVEVIHCNTPVGGMIGRLAGKRYKINKVIYTAHGFHFFKGAPIFNRTILKWAEQLMAHWTDAIITMNEEDYKNAKKFKLKKDGKVYKVHGVGITLDDFKDIKVDEILLRKQLGLSIDDIICISAGDLVKGKNYRTAIDAISKTQNKDIHYLICGVGPEREELENFALKKNVQSRVHFLGFRTDVKELMKISNIFIFTTMREGMPRSLMEAMAAGLPCIVSKVRGNVDLLENNMGGYLIDACDTNNLAILIDKLSANLDLRVKMGDYNLESIKEYDIRVVNNEIKEIYNEVLGMEDEKEKNYAYITKR</sequence>
<name>A0ABY7JLF0_9FIRM</name>
<proteinExistence type="predicted"/>
<keyword evidence="3" id="KW-0328">Glycosyltransferase</keyword>
<dbReference type="SUPFAM" id="SSF53756">
    <property type="entry name" value="UDP-Glycosyltransferase/glycogen phosphorylase"/>
    <property type="match status" value="1"/>
</dbReference>
<dbReference type="PANTHER" id="PTHR12526:SF630">
    <property type="entry name" value="GLYCOSYLTRANSFERASE"/>
    <property type="match status" value="1"/>
</dbReference>
<dbReference type="GO" id="GO:0016757">
    <property type="term" value="F:glycosyltransferase activity"/>
    <property type="evidence" value="ECO:0007669"/>
    <property type="project" value="UniProtKB-KW"/>
</dbReference>
<feature type="domain" description="Glycosyltransferase subfamily 4-like N-terminal" evidence="2">
    <location>
        <begin position="35"/>
        <end position="173"/>
    </location>
</feature>
<dbReference type="Pfam" id="PF00534">
    <property type="entry name" value="Glycos_transf_1"/>
    <property type="match status" value="1"/>
</dbReference>
<dbReference type="InterPro" id="IPR001296">
    <property type="entry name" value="Glyco_trans_1"/>
</dbReference>
<dbReference type="Pfam" id="PF13439">
    <property type="entry name" value="Glyco_transf_4"/>
    <property type="match status" value="1"/>
</dbReference>
<accession>A0ABY7JLF0</accession>
<evidence type="ECO:0000259" key="2">
    <source>
        <dbReference type="Pfam" id="PF13439"/>
    </source>
</evidence>
<dbReference type="RefSeq" id="WP_269310819.1">
    <property type="nucleotide sequence ID" value="NZ_CP114052.1"/>
</dbReference>